<dbReference type="SUPFAM" id="SSF140683">
    <property type="entry name" value="SP0561-like"/>
    <property type="match status" value="1"/>
</dbReference>
<name>A0A6N2QXL9_9FIRM</name>
<evidence type="ECO:0000313" key="2">
    <source>
        <dbReference type="EMBL" id="VYS73353.1"/>
    </source>
</evidence>
<dbReference type="InterPro" id="IPR038062">
    <property type="entry name" value="ScdA-like_N_sf"/>
</dbReference>
<dbReference type="InterPro" id="IPR015077">
    <property type="entry name" value="DUF1858"/>
</dbReference>
<dbReference type="PANTHER" id="PTHR39341:SF1">
    <property type="entry name" value="DUF1858 DOMAIN-CONTAINING PROTEIN"/>
    <property type="match status" value="1"/>
</dbReference>
<dbReference type="EMBL" id="CACRST010000006">
    <property type="protein sequence ID" value="VYS73353.1"/>
    <property type="molecule type" value="Genomic_DNA"/>
</dbReference>
<organism evidence="2">
    <name type="scientific">Blautia glucerasea</name>
    <dbReference type="NCBI Taxonomy" id="536633"/>
    <lineage>
        <taxon>Bacteria</taxon>
        <taxon>Bacillati</taxon>
        <taxon>Bacillota</taxon>
        <taxon>Clostridia</taxon>
        <taxon>Lachnospirales</taxon>
        <taxon>Lachnospiraceae</taxon>
        <taxon>Blautia</taxon>
    </lineage>
</organism>
<dbReference type="InterPro" id="IPR023883">
    <property type="entry name" value="CHP03980_redox-disulphide"/>
</dbReference>
<sequence>MAQVTKDTTIGELLSIDPNTAAILMRMGMHCIGCPSSQGETLEEAAMVHGFDGNILVQQINDFLSK</sequence>
<accession>A0A6N2QXL9</accession>
<gene>
    <name evidence="2" type="ORF">BGLFYP119_00337</name>
</gene>
<dbReference type="RefSeq" id="WP_156352298.1">
    <property type="nucleotide sequence ID" value="NZ_CACRST010000006.1"/>
</dbReference>
<proteinExistence type="predicted"/>
<reference evidence="2" key="1">
    <citation type="submission" date="2019-11" db="EMBL/GenBank/DDBJ databases">
        <authorList>
            <person name="Feng L."/>
        </authorList>
    </citation>
    <scope>NUCLEOTIDE SEQUENCE</scope>
    <source>
        <strain evidence="2">BgluceraseaLFYP119</strain>
    </source>
</reference>
<evidence type="ECO:0000259" key="1">
    <source>
        <dbReference type="Pfam" id="PF08984"/>
    </source>
</evidence>
<protein>
    <recommendedName>
        <fullName evidence="1">DUF1858 domain-containing protein</fullName>
    </recommendedName>
</protein>
<dbReference type="Gene3D" id="1.10.3910.10">
    <property type="entry name" value="SP0561-like"/>
    <property type="match status" value="1"/>
</dbReference>
<dbReference type="NCBIfam" id="TIGR03980">
    <property type="entry name" value="prismane_assoc"/>
    <property type="match status" value="1"/>
</dbReference>
<dbReference type="Pfam" id="PF08984">
    <property type="entry name" value="DUF1858"/>
    <property type="match status" value="1"/>
</dbReference>
<dbReference type="AlphaFoldDB" id="A0A6N2QXL9"/>
<dbReference type="PANTHER" id="PTHR39341">
    <property type="entry name" value="BSL7085 PROTEIN"/>
    <property type="match status" value="1"/>
</dbReference>
<feature type="domain" description="DUF1858" evidence="1">
    <location>
        <begin position="5"/>
        <end position="56"/>
    </location>
</feature>